<dbReference type="RefSeq" id="WP_135428833.1">
    <property type="nucleotide sequence ID" value="NZ_RPEM01000001.1"/>
</dbReference>
<organism evidence="3 4">
    <name type="scientific">Pseudotabrizicola sediminis</name>
    <dbReference type="NCBI Taxonomy" id="2486418"/>
    <lineage>
        <taxon>Bacteria</taxon>
        <taxon>Pseudomonadati</taxon>
        <taxon>Pseudomonadota</taxon>
        <taxon>Alphaproteobacteria</taxon>
        <taxon>Rhodobacterales</taxon>
        <taxon>Paracoccaceae</taxon>
        <taxon>Pseudotabrizicola</taxon>
    </lineage>
</organism>
<keyword evidence="1" id="KW-0732">Signal</keyword>
<evidence type="ECO:0000313" key="3">
    <source>
        <dbReference type="EMBL" id="TGD45446.1"/>
    </source>
</evidence>
<comment type="caution">
    <text evidence="3">The sequence shown here is derived from an EMBL/GenBank/DDBJ whole genome shotgun (WGS) entry which is preliminary data.</text>
</comment>
<dbReference type="InterPro" id="IPR036365">
    <property type="entry name" value="PGBD-like_sf"/>
</dbReference>
<dbReference type="EMBL" id="RPEM01000001">
    <property type="protein sequence ID" value="TGD45446.1"/>
    <property type="molecule type" value="Genomic_DNA"/>
</dbReference>
<dbReference type="SUPFAM" id="SSF47090">
    <property type="entry name" value="PGBD-like"/>
    <property type="match status" value="1"/>
</dbReference>
<dbReference type="Gene3D" id="1.10.101.10">
    <property type="entry name" value="PGBD-like superfamily/PGBD"/>
    <property type="match status" value="1"/>
</dbReference>
<feature type="domain" description="Peptidoglycan binding-like" evidence="2">
    <location>
        <begin position="230"/>
        <end position="283"/>
    </location>
</feature>
<evidence type="ECO:0000313" key="4">
    <source>
        <dbReference type="Proteomes" id="UP000297741"/>
    </source>
</evidence>
<reference evidence="3 4" key="1">
    <citation type="submission" date="2018-11" db="EMBL/GenBank/DDBJ databases">
        <title>Tabrizicola sp. isolated from sediment of alpine lake.</title>
        <authorList>
            <person name="Liu Z."/>
        </authorList>
    </citation>
    <scope>NUCLEOTIDE SEQUENCE [LARGE SCALE GENOMIC DNA]</scope>
    <source>
        <strain evidence="3 4">DRYC-M-16</strain>
    </source>
</reference>
<evidence type="ECO:0000259" key="2">
    <source>
        <dbReference type="Pfam" id="PF01471"/>
    </source>
</evidence>
<name>A0ABY2KRM6_9RHOB</name>
<dbReference type="Pfam" id="PF01471">
    <property type="entry name" value="PG_binding_1"/>
    <property type="match status" value="1"/>
</dbReference>
<protein>
    <submittedName>
        <fullName evidence="3">Peptidoglycan-binding protein</fullName>
    </submittedName>
</protein>
<dbReference type="InterPro" id="IPR036366">
    <property type="entry name" value="PGBDSf"/>
</dbReference>
<dbReference type="InterPro" id="IPR002477">
    <property type="entry name" value="Peptidoglycan-bd-like"/>
</dbReference>
<keyword evidence="4" id="KW-1185">Reference proteome</keyword>
<feature type="signal peptide" evidence="1">
    <location>
        <begin position="1"/>
        <end position="32"/>
    </location>
</feature>
<accession>A0ABY2KRM6</accession>
<feature type="chain" id="PRO_5047350234" evidence="1">
    <location>
        <begin position="33"/>
        <end position="416"/>
    </location>
</feature>
<evidence type="ECO:0000256" key="1">
    <source>
        <dbReference type="SAM" id="SignalP"/>
    </source>
</evidence>
<proteinExistence type="predicted"/>
<dbReference type="Proteomes" id="UP000297741">
    <property type="component" value="Unassembled WGS sequence"/>
</dbReference>
<gene>
    <name evidence="3" type="ORF">EEB11_02630</name>
</gene>
<sequence length="416" mass="43652">MWIKLYRRMCVQNLALAAFLTLAILLTPPVDAQGAAGAEALAREAAALDEGPDTPADQLKIMRSILDRIVAEYPSSDLAVAVLLEDEVAGIDVANLSARLRQADAAGVDPLVACLTNALTDSPGPALDLVAMIDAQGRVTGLPSLRDGGAPNEDTRARYLAMVGGLDTCAPLPMQFANGPINFSITATGSISVDALVADARANSATGDKEQRLPDGNAATEAALSLDRRAIRDLQARLLVLGHNPNGVDGAIGPGTRAAIEEWQEAQGKIPTGYLSAAQLEQLRLITQQALDAWLTEPSNASAYEPPPPIALTPGQMAGPWNFTTRCGSRSRLGQVTINGTLLVSHAGGSTYRGRAENSQGLRGAFSGQLRGRTLLGQINWGFPVGRTQFEGRIADQKLSISGRDANGCAFSASKR</sequence>